<reference evidence="3" key="1">
    <citation type="submission" date="2021-02" db="EMBL/GenBank/DDBJ databases">
        <authorList>
            <person name="Nowell W R."/>
        </authorList>
    </citation>
    <scope>NUCLEOTIDE SEQUENCE</scope>
</reference>
<feature type="transmembrane region" description="Helical" evidence="1">
    <location>
        <begin position="251"/>
        <end position="276"/>
    </location>
</feature>
<dbReference type="EMBL" id="CAJOBC010087273">
    <property type="protein sequence ID" value="CAF4354719.1"/>
    <property type="molecule type" value="Genomic_DNA"/>
</dbReference>
<comment type="caution">
    <text evidence="3">The sequence shown here is derived from an EMBL/GenBank/DDBJ whole genome shotgun (WGS) entry which is preliminary data.</text>
</comment>
<feature type="transmembrane region" description="Helical" evidence="1">
    <location>
        <begin position="35"/>
        <end position="56"/>
    </location>
</feature>
<dbReference type="EMBL" id="CAJNOQ010021778">
    <property type="protein sequence ID" value="CAF1491716.1"/>
    <property type="molecule type" value="Genomic_DNA"/>
</dbReference>
<dbReference type="InterPro" id="IPR022703">
    <property type="entry name" value="DUF3533"/>
</dbReference>
<evidence type="ECO:0000256" key="1">
    <source>
        <dbReference type="SAM" id="Phobius"/>
    </source>
</evidence>
<dbReference type="OrthoDB" id="2140105at2759"/>
<evidence type="ECO:0000313" key="4">
    <source>
        <dbReference type="EMBL" id="CAF4354719.1"/>
    </source>
</evidence>
<protein>
    <recommendedName>
        <fullName evidence="2">DUF3533 domain-containing protein</fullName>
    </recommendedName>
</protein>
<feature type="transmembrane region" description="Helical" evidence="1">
    <location>
        <begin position="288"/>
        <end position="309"/>
    </location>
</feature>
<dbReference type="Proteomes" id="UP000663829">
    <property type="component" value="Unassembled WGS sequence"/>
</dbReference>
<dbReference type="PANTHER" id="PTHR34814">
    <property type="entry name" value="NITROSOGUANIDINE RESISTANCE PROTEIN SNG1"/>
    <property type="match status" value="1"/>
</dbReference>
<dbReference type="Pfam" id="PF12051">
    <property type="entry name" value="DUF3533"/>
    <property type="match status" value="1"/>
</dbReference>
<keyword evidence="1" id="KW-0812">Transmembrane</keyword>
<keyword evidence="1" id="KW-1133">Transmembrane helix</keyword>
<dbReference type="PANTHER" id="PTHR34814:SF2">
    <property type="entry name" value="DUF3533 DOMAIN-CONTAINING PROTEIN"/>
    <property type="match status" value="1"/>
</dbReference>
<dbReference type="AlphaFoldDB" id="A0A815SEE7"/>
<dbReference type="Proteomes" id="UP000681722">
    <property type="component" value="Unassembled WGS sequence"/>
</dbReference>
<feature type="transmembrane region" description="Helical" evidence="1">
    <location>
        <begin position="321"/>
        <end position="339"/>
    </location>
</feature>
<dbReference type="GO" id="GO:0016020">
    <property type="term" value="C:membrane"/>
    <property type="evidence" value="ECO:0007669"/>
    <property type="project" value="TreeGrafter"/>
</dbReference>
<proteinExistence type="predicted"/>
<keyword evidence="5" id="KW-1185">Reference proteome</keyword>
<accession>A0A815SEE7</accession>
<feature type="domain" description="DUF3533" evidence="2">
    <location>
        <begin position="44"/>
        <end position="412"/>
    </location>
</feature>
<name>A0A815SEE7_9BILA</name>
<evidence type="ECO:0000313" key="3">
    <source>
        <dbReference type="EMBL" id="CAF1491716.1"/>
    </source>
</evidence>
<organism evidence="3 5">
    <name type="scientific">Didymodactylos carnosus</name>
    <dbReference type="NCBI Taxonomy" id="1234261"/>
    <lineage>
        <taxon>Eukaryota</taxon>
        <taxon>Metazoa</taxon>
        <taxon>Spiralia</taxon>
        <taxon>Gnathifera</taxon>
        <taxon>Rotifera</taxon>
        <taxon>Eurotatoria</taxon>
        <taxon>Bdelloidea</taxon>
        <taxon>Philodinida</taxon>
        <taxon>Philodinidae</taxon>
        <taxon>Didymodactylos</taxon>
    </lineage>
</organism>
<gene>
    <name evidence="3" type="ORF">GPM918_LOCUS36287</name>
    <name evidence="4" type="ORF">SRO942_LOCUS37017</name>
</gene>
<evidence type="ECO:0000313" key="5">
    <source>
        <dbReference type="Proteomes" id="UP000663829"/>
    </source>
</evidence>
<dbReference type="InterPro" id="IPR053001">
    <property type="entry name" value="MNNG_permease-like"/>
</dbReference>
<feature type="transmembrane region" description="Helical" evidence="1">
    <location>
        <begin position="346"/>
        <end position="368"/>
    </location>
</feature>
<evidence type="ECO:0000259" key="2">
    <source>
        <dbReference type="Pfam" id="PF12051"/>
    </source>
</evidence>
<sequence>MLTQLVKNGGTVLPPPRKHIWSNDPAISAARRTLLCGWVVLSVSVWIVCLLMYLIFLGSTRFPTHYTKNLHVLIIDFDQQQAGSLFLQSFQESTGQILHWIYRSPAYYQNDPNNVINEVQHGKVWAVVYIKAGTTQLINSTINSIFTSSYKSTVILNSSIIIAYDEGRNSNSVPTYVVTPITNIIAAANAKYTNILLNQLNQQLLSSSNNSVVVSINSVLITSVLNNPLKYTAMNLHPAIYHFSGTIGTTLGYLVLWVVVVGHVAATLSLTSLLIGKFKVIEILLFRLFYGIFQGFFISLIFSLCVLWFATTPLHGTFVRYWLFNWLVAITFIIINAAVSINLGHFATLFLTLFLTLNLSSSGINFPIELQPKFYRIGYGLPLYQCMSGGRHFVFGSYTHLSLNIGILIAYYSGFFVFILCTGLYRAKKQEKEVIEKQRNGGDQK</sequence>
<keyword evidence="1" id="KW-0472">Membrane</keyword>
<feature type="transmembrane region" description="Helical" evidence="1">
    <location>
        <begin position="401"/>
        <end position="425"/>
    </location>
</feature>